<reference evidence="2 3" key="1">
    <citation type="journal article" date="2015" name="Genome Announc.">
        <title>Virulence Factor Genes Detected in the Complete Genome Sequence of Corynebacterium uterequi DSM 45634, Isolated from the Uterus of a Maiden Mare.</title>
        <authorList>
            <person name="Ruckert C."/>
            <person name="Kriete M."/>
            <person name="Jaenicke S."/>
            <person name="Winkler A."/>
            <person name="Tauch A."/>
        </authorList>
    </citation>
    <scope>NUCLEOTIDE SEQUENCE [LARGE SCALE GENOMIC DNA]</scope>
    <source>
        <strain evidence="2 3">DSM 45634</strain>
    </source>
</reference>
<dbReference type="ESTHER" id="9cory-a0a0g3hg57">
    <property type="family name" value="Abhydrolase_10"/>
</dbReference>
<name>A0A0G3HG57_9CORY</name>
<dbReference type="SUPFAM" id="SSF53474">
    <property type="entry name" value="alpha/beta-Hydrolases"/>
    <property type="match status" value="1"/>
</dbReference>
<accession>A0A0G3HG57</accession>
<dbReference type="Pfam" id="PF20091">
    <property type="entry name" value="Abhydrolase_10"/>
    <property type="match status" value="1"/>
</dbReference>
<sequence>MTYTISAPIVTGPLPVTATSYPFSTAARSRRPLDLSRFGFVEEEYLITGDAGVYERRDDAVERIDLEPYVTRVLVRRPQEQPSGTVWMSVLNASQGYDIEDDWRRAWNYIIGQRDTYVAVTAKPIQASALRQFDALRYRDLRFGYQPPLLDAEPGWDPFQTLADCEEGLAWDILAQTAVWVRSGGVGPTPDHVFLMGQSQSAVYTNTFLTYFHDLLRDGEGAHLFDGYLPGVGATLVRSLHQREQQRNPLALGDAGGSFSPEKVPAAQIDVPVISVTSDGDTYLFPGGADTFADGDGPLRRHWHIAGSPHSDARSSVIPDNDEVLAAHRLPRVMDQAFVEGLNVLPIEAAITASMTALKRWVTEGIPAAPSAFFDSADGRFLNDGPTRAGGVRFGMVANPIADFHGAQATNPVIGAMTLHDRDEVLRRFPREQDYLDACDLVDDALEEQGYLDADGRRLLRAVERELWARVVDGQPALEVTPQEPIWG</sequence>
<dbReference type="RefSeq" id="WP_144412297.1">
    <property type="nucleotide sequence ID" value="NZ_CP011546.1"/>
</dbReference>
<gene>
    <name evidence="2" type="ORF">CUTER_08720</name>
</gene>
<dbReference type="AlphaFoldDB" id="A0A0G3HG57"/>
<dbReference type="KEGG" id="cut:CUTER_08720"/>
<proteinExistence type="predicted"/>
<reference evidence="3" key="2">
    <citation type="submission" date="2015-05" db="EMBL/GenBank/DDBJ databases">
        <title>Complete genome sequence of Corynebacterium uterequi DSM 45634, isolated from the uterus of a maiden mare.</title>
        <authorList>
            <person name="Ruckert C."/>
            <person name="Albersmeier A."/>
            <person name="Winkler A."/>
            <person name="Tauch A."/>
        </authorList>
    </citation>
    <scope>NUCLEOTIDE SEQUENCE [LARGE SCALE GENOMIC DNA]</scope>
    <source>
        <strain evidence="3">DSM 45634</strain>
    </source>
</reference>
<dbReference type="Proteomes" id="UP000035548">
    <property type="component" value="Chromosome"/>
</dbReference>
<dbReference type="EMBL" id="CP011546">
    <property type="protein sequence ID" value="AKK11725.1"/>
    <property type="molecule type" value="Genomic_DNA"/>
</dbReference>
<evidence type="ECO:0000313" key="3">
    <source>
        <dbReference type="Proteomes" id="UP000035548"/>
    </source>
</evidence>
<dbReference type="PATRIC" id="fig|1072256.5.peg.1724"/>
<evidence type="ECO:0000259" key="1">
    <source>
        <dbReference type="Pfam" id="PF20091"/>
    </source>
</evidence>
<evidence type="ECO:0000313" key="2">
    <source>
        <dbReference type="EMBL" id="AKK11725.1"/>
    </source>
</evidence>
<organism evidence="2 3">
    <name type="scientific">Corynebacterium uterequi</name>
    <dbReference type="NCBI Taxonomy" id="1072256"/>
    <lineage>
        <taxon>Bacteria</taxon>
        <taxon>Bacillati</taxon>
        <taxon>Actinomycetota</taxon>
        <taxon>Actinomycetes</taxon>
        <taxon>Mycobacteriales</taxon>
        <taxon>Corynebacteriaceae</taxon>
        <taxon>Corynebacterium</taxon>
    </lineage>
</organism>
<protein>
    <recommendedName>
        <fullName evidence="1">Alpha/beta hydrolase domain-containing protein</fullName>
    </recommendedName>
</protein>
<dbReference type="STRING" id="1072256.CUTER_08720"/>
<keyword evidence="3" id="KW-1185">Reference proteome</keyword>
<dbReference type="OrthoDB" id="1971292at2"/>
<dbReference type="InterPro" id="IPR045394">
    <property type="entry name" value="Abhydrolase_dom"/>
</dbReference>
<feature type="domain" description="Alpha/beta hydrolase" evidence="1">
    <location>
        <begin position="10"/>
        <end position="460"/>
    </location>
</feature>
<dbReference type="InterPro" id="IPR029058">
    <property type="entry name" value="AB_hydrolase_fold"/>
</dbReference>